<dbReference type="RefSeq" id="WP_138077481.1">
    <property type="nucleotide sequence ID" value="NZ_VAJM01000004.1"/>
</dbReference>
<protein>
    <recommendedName>
        <fullName evidence="3">DUF3575 domain-containing protein</fullName>
    </recommendedName>
</protein>
<comment type="caution">
    <text evidence="1">The sequence shown here is derived from an EMBL/GenBank/DDBJ whole genome shotgun (WGS) entry which is preliminary data.</text>
</comment>
<sequence length="228" mass="25295">MRAAAATGYCTLGAWAALLLGSPVVAQTPQLPKMPGWVLKANVFQPLARGYHLEAEKLWRAHPRTSLGLTAQWYRGAVTGLTVRREVQPGERVRGVGAELLPRLYFPGPDAQLQSGFYLAAGPHVQHFRLHFQEYGWVEQARPDELPILVYSPLPYVETITRYGASVLAGYQGPLELGPLMLDFYAGIGWRQSRFHSALPGSRYRTSILDYGAQGVYFPVGFKLGIRL</sequence>
<proteinExistence type="predicted"/>
<organism evidence="1 2">
    <name type="scientific">Hymenobacter jeollabukensis</name>
    <dbReference type="NCBI Taxonomy" id="2025313"/>
    <lineage>
        <taxon>Bacteria</taxon>
        <taxon>Pseudomonadati</taxon>
        <taxon>Bacteroidota</taxon>
        <taxon>Cytophagia</taxon>
        <taxon>Cytophagales</taxon>
        <taxon>Hymenobacteraceae</taxon>
        <taxon>Hymenobacter</taxon>
    </lineage>
</organism>
<evidence type="ECO:0000313" key="2">
    <source>
        <dbReference type="Proteomes" id="UP000305517"/>
    </source>
</evidence>
<evidence type="ECO:0000313" key="1">
    <source>
        <dbReference type="EMBL" id="TLM93030.1"/>
    </source>
</evidence>
<keyword evidence="2" id="KW-1185">Reference proteome</keyword>
<name>A0A5R8WR72_9BACT</name>
<dbReference type="Proteomes" id="UP000305517">
    <property type="component" value="Unassembled WGS sequence"/>
</dbReference>
<evidence type="ECO:0008006" key="3">
    <source>
        <dbReference type="Google" id="ProtNLM"/>
    </source>
</evidence>
<accession>A0A5R8WR72</accession>
<dbReference type="AlphaFoldDB" id="A0A5R8WR72"/>
<dbReference type="EMBL" id="VAJM01000004">
    <property type="protein sequence ID" value="TLM93030.1"/>
    <property type="molecule type" value="Genomic_DNA"/>
</dbReference>
<gene>
    <name evidence="1" type="ORF">FDY95_10355</name>
</gene>
<dbReference type="OrthoDB" id="876200at2"/>
<reference evidence="1 2" key="1">
    <citation type="submission" date="2019-05" db="EMBL/GenBank/DDBJ databases">
        <title>Hymenobacter edaphi sp. nov., isolated from abandoned arsenic-contaminated farmland soil.</title>
        <authorList>
            <person name="Nie L."/>
        </authorList>
    </citation>
    <scope>NUCLEOTIDE SEQUENCE [LARGE SCALE GENOMIC DNA]</scope>
    <source>
        <strain evidence="1 2">1-3-3-8</strain>
    </source>
</reference>